<keyword evidence="3" id="KW-1185">Reference proteome</keyword>
<evidence type="ECO:0000313" key="3">
    <source>
        <dbReference type="Proteomes" id="UP001317259"/>
    </source>
</evidence>
<evidence type="ECO:0008006" key="4">
    <source>
        <dbReference type="Google" id="ProtNLM"/>
    </source>
</evidence>
<protein>
    <recommendedName>
        <fullName evidence="4">Transcription regulator AsnC/Lrp ligand binding domain-containing protein</fullName>
    </recommendedName>
</protein>
<feature type="region of interest" description="Disordered" evidence="1">
    <location>
        <begin position="37"/>
        <end position="67"/>
    </location>
</feature>
<organism evidence="2 3">
    <name type="scientific">Actinomadura luzonensis</name>
    <dbReference type="NCBI Taxonomy" id="2805427"/>
    <lineage>
        <taxon>Bacteria</taxon>
        <taxon>Bacillati</taxon>
        <taxon>Actinomycetota</taxon>
        <taxon>Actinomycetes</taxon>
        <taxon>Streptosporangiales</taxon>
        <taxon>Thermomonosporaceae</taxon>
        <taxon>Actinomadura</taxon>
    </lineage>
</organism>
<dbReference type="Proteomes" id="UP001317259">
    <property type="component" value="Unassembled WGS sequence"/>
</dbReference>
<feature type="compositionally biased region" description="Basic and acidic residues" evidence="1">
    <location>
        <begin position="37"/>
        <end position="47"/>
    </location>
</feature>
<accession>A0ABT0FSM7</accession>
<evidence type="ECO:0000256" key="1">
    <source>
        <dbReference type="SAM" id="MobiDB-lite"/>
    </source>
</evidence>
<evidence type="ECO:0000313" key="2">
    <source>
        <dbReference type="EMBL" id="MCK2215279.1"/>
    </source>
</evidence>
<sequence>MLKVRASSLAHLEGVLEQIGKHGQMDTHIVLSTQYHDPRVRRGHPDRPVTASTGWTRRPAGTAHSTD</sequence>
<name>A0ABT0FSM7_9ACTN</name>
<gene>
    <name evidence="2" type="ORF">MF672_015995</name>
</gene>
<dbReference type="EMBL" id="JAKRKC020000001">
    <property type="protein sequence ID" value="MCK2215279.1"/>
    <property type="molecule type" value="Genomic_DNA"/>
</dbReference>
<comment type="caution">
    <text evidence="2">The sequence shown here is derived from an EMBL/GenBank/DDBJ whole genome shotgun (WGS) entry which is preliminary data.</text>
</comment>
<dbReference type="RefSeq" id="WP_242376372.1">
    <property type="nucleotide sequence ID" value="NZ_JAKRKC020000001.1"/>
</dbReference>
<proteinExistence type="predicted"/>
<reference evidence="2 3" key="1">
    <citation type="submission" date="2022-04" db="EMBL/GenBank/DDBJ databases">
        <title>Genome draft of Actinomadura sp. ATCC 31491.</title>
        <authorList>
            <person name="Shi X."/>
            <person name="Du Y."/>
        </authorList>
    </citation>
    <scope>NUCLEOTIDE SEQUENCE [LARGE SCALE GENOMIC DNA]</scope>
    <source>
        <strain evidence="2 3">ATCC 31491</strain>
    </source>
</reference>